<dbReference type="SUPFAM" id="SSF56935">
    <property type="entry name" value="Porins"/>
    <property type="match status" value="1"/>
</dbReference>
<keyword evidence="10" id="KW-1185">Reference proteome</keyword>
<dbReference type="RefSeq" id="WP_168624636.1">
    <property type="nucleotide sequence ID" value="NZ_JAAZQQ010000006.1"/>
</dbReference>
<accession>A0A7X6H327</accession>
<evidence type="ECO:0000256" key="8">
    <source>
        <dbReference type="SAM" id="SignalP"/>
    </source>
</evidence>
<evidence type="ECO:0000313" key="10">
    <source>
        <dbReference type="Proteomes" id="UP000526408"/>
    </source>
</evidence>
<keyword evidence="5 8" id="KW-0732">Signal</keyword>
<feature type="chain" id="PRO_5030821513" description="Transporter" evidence="8">
    <location>
        <begin position="21"/>
        <end position="381"/>
    </location>
</feature>
<evidence type="ECO:0000256" key="2">
    <source>
        <dbReference type="ARBA" id="ARBA00008163"/>
    </source>
</evidence>
<feature type="signal peptide" evidence="8">
    <location>
        <begin position="1"/>
        <end position="20"/>
    </location>
</feature>
<protein>
    <recommendedName>
        <fullName evidence="11">Transporter</fullName>
    </recommendedName>
</protein>
<evidence type="ECO:0000313" key="9">
    <source>
        <dbReference type="EMBL" id="NKX46253.1"/>
    </source>
</evidence>
<comment type="caution">
    <text evidence="9">The sequence shown here is derived from an EMBL/GenBank/DDBJ whole genome shotgun (WGS) entry which is preliminary data.</text>
</comment>
<dbReference type="Pfam" id="PF03349">
    <property type="entry name" value="Toluene_X"/>
    <property type="match status" value="1"/>
</dbReference>
<evidence type="ECO:0000256" key="3">
    <source>
        <dbReference type="ARBA" id="ARBA00022452"/>
    </source>
</evidence>
<name>A0A7X6H327_9RHOB</name>
<gene>
    <name evidence="9" type="ORF">HCU73_16795</name>
</gene>
<evidence type="ECO:0000256" key="7">
    <source>
        <dbReference type="ARBA" id="ARBA00023237"/>
    </source>
</evidence>
<dbReference type="PANTHER" id="PTHR35093:SF8">
    <property type="entry name" value="OUTER MEMBRANE PROTEIN NMB0088-RELATED"/>
    <property type="match status" value="1"/>
</dbReference>
<keyword evidence="4" id="KW-0812">Transmembrane</keyword>
<evidence type="ECO:0000256" key="1">
    <source>
        <dbReference type="ARBA" id="ARBA00004571"/>
    </source>
</evidence>
<reference evidence="9 10" key="1">
    <citation type="submission" date="2020-04" db="EMBL/GenBank/DDBJ databases">
        <authorList>
            <person name="Yoon J."/>
        </authorList>
    </citation>
    <scope>NUCLEOTIDE SEQUENCE [LARGE SCALE GENOMIC DNA]</scope>
    <source>
        <strain evidence="9 10">KMU-115</strain>
    </source>
</reference>
<dbReference type="EMBL" id="JAAZQQ010000006">
    <property type="protein sequence ID" value="NKX46253.1"/>
    <property type="molecule type" value="Genomic_DNA"/>
</dbReference>
<sequence>MNRIAAATAALLTTTALAHAGGVERAGQSPAILFEEGTYVELSYTWADPEVSGVQVVPASPASPVGSLSGDIAPAYSYAGLSFRTDITERLSFALIYDEPIGADVNYAAGLPPNYLYRLNTGSQATIESQQVTAALRYEFANGFSVYGGLRNVTANGEVSLFNGYTMQASGSDEWGYMVGAAYEIPDIALRVALTYYSATTHNFSATEFGAFSTTFDTTIPQQVLLEAQSGVAEGTLVFGSVRWTDWSEFDITPDVFSDGAADGAYGPNSLVSYDNDTWTWTVGGARRLSDTWAVLGSLTYEAQQDGFSGNLGPTDGRTSIGLAARYTQGPLRVTAGVSYSWIGEAETETPSALPYPPGTQFSSFTDNHAIGFGLRIGYTF</sequence>
<dbReference type="GO" id="GO:0015483">
    <property type="term" value="F:long-chain fatty acid transporting porin activity"/>
    <property type="evidence" value="ECO:0007669"/>
    <property type="project" value="TreeGrafter"/>
</dbReference>
<evidence type="ECO:0000256" key="6">
    <source>
        <dbReference type="ARBA" id="ARBA00023136"/>
    </source>
</evidence>
<comment type="subcellular location">
    <subcellularLocation>
        <location evidence="1">Cell outer membrane</location>
        <topology evidence="1">Multi-pass membrane protein</topology>
    </subcellularLocation>
</comment>
<keyword evidence="3" id="KW-1134">Transmembrane beta strand</keyword>
<dbReference type="InterPro" id="IPR005017">
    <property type="entry name" value="OMPP1/FadL/TodX"/>
</dbReference>
<comment type="similarity">
    <text evidence="2">Belongs to the OmpP1/FadL family.</text>
</comment>
<proteinExistence type="inferred from homology"/>
<keyword evidence="7" id="KW-0998">Cell outer membrane</keyword>
<evidence type="ECO:0000256" key="4">
    <source>
        <dbReference type="ARBA" id="ARBA00022692"/>
    </source>
</evidence>
<evidence type="ECO:0008006" key="11">
    <source>
        <dbReference type="Google" id="ProtNLM"/>
    </source>
</evidence>
<dbReference type="GO" id="GO:0009279">
    <property type="term" value="C:cell outer membrane"/>
    <property type="evidence" value="ECO:0007669"/>
    <property type="project" value="UniProtKB-SubCell"/>
</dbReference>
<dbReference type="Proteomes" id="UP000526408">
    <property type="component" value="Unassembled WGS sequence"/>
</dbReference>
<dbReference type="AlphaFoldDB" id="A0A7X6H327"/>
<dbReference type="PANTHER" id="PTHR35093">
    <property type="entry name" value="OUTER MEMBRANE PROTEIN NMB0088-RELATED"/>
    <property type="match status" value="1"/>
</dbReference>
<organism evidence="9 10">
    <name type="scientific">Roseicyclus persicicus</name>
    <dbReference type="NCBI Taxonomy" id="2650661"/>
    <lineage>
        <taxon>Bacteria</taxon>
        <taxon>Pseudomonadati</taxon>
        <taxon>Pseudomonadota</taxon>
        <taxon>Alphaproteobacteria</taxon>
        <taxon>Rhodobacterales</taxon>
        <taxon>Roseobacteraceae</taxon>
        <taxon>Roseicyclus</taxon>
    </lineage>
</organism>
<dbReference type="Gene3D" id="2.40.160.60">
    <property type="entry name" value="Outer membrane protein transport protein (OMPP1/FadL/TodX)"/>
    <property type="match status" value="1"/>
</dbReference>
<keyword evidence="6" id="KW-0472">Membrane</keyword>
<evidence type="ECO:0000256" key="5">
    <source>
        <dbReference type="ARBA" id="ARBA00022729"/>
    </source>
</evidence>